<accession>A0A854WN92</accession>
<sequence>MKYQEGVELCREKTKESIIDKRTIKVIKKTMYGESKAFFTDYYYGIAIYEDGKEIYRPIYPFIRSENDLENLNKFVKQYEDFLLKFYVAGHNYSFGRFMLDEVVGSMDNFREKWFKKGVIFY</sequence>
<protein>
    <submittedName>
        <fullName evidence="1">Uncharacterized protein</fullName>
    </submittedName>
</protein>
<dbReference type="RefSeq" id="WP_046389002.1">
    <property type="nucleotide sequence ID" value="NZ_CBCPIC010000066.1"/>
</dbReference>
<comment type="caution">
    <text evidence="1">The sequence shown here is derived from an EMBL/GenBank/DDBJ whole genome shotgun (WGS) entry which is preliminary data.</text>
</comment>
<organism evidence="1 2">
    <name type="scientific">Streptococcus parauberis</name>
    <dbReference type="NCBI Taxonomy" id="1348"/>
    <lineage>
        <taxon>Bacteria</taxon>
        <taxon>Bacillati</taxon>
        <taxon>Bacillota</taxon>
        <taxon>Bacilli</taxon>
        <taxon>Lactobacillales</taxon>
        <taxon>Streptococcaceae</taxon>
        <taxon>Streptococcus</taxon>
    </lineage>
</organism>
<name>A0A854WN92_9STRE</name>
<evidence type="ECO:0000313" key="2">
    <source>
        <dbReference type="Proteomes" id="UP000217465"/>
    </source>
</evidence>
<proteinExistence type="predicted"/>
<reference evidence="1 2" key="1">
    <citation type="submission" date="2016-06" db="EMBL/GenBank/DDBJ databases">
        <authorList>
            <person name="Haines A.N."/>
            <person name="Council K.R."/>
        </authorList>
    </citation>
    <scope>NUCLEOTIDE SEQUENCE [LARGE SCALE GENOMIC DNA]</scope>
    <source>
        <strain evidence="1 2">SP158-29</strain>
    </source>
</reference>
<dbReference type="Proteomes" id="UP000217465">
    <property type="component" value="Unassembled WGS sequence"/>
</dbReference>
<dbReference type="AlphaFoldDB" id="A0A854WN92"/>
<dbReference type="EMBL" id="NSGR01000010">
    <property type="protein sequence ID" value="PCH10662.1"/>
    <property type="molecule type" value="Genomic_DNA"/>
</dbReference>
<evidence type="ECO:0000313" key="1">
    <source>
        <dbReference type="EMBL" id="PCH10662.1"/>
    </source>
</evidence>
<gene>
    <name evidence="1" type="ORF">A9Y57_01952</name>
</gene>